<evidence type="ECO:0000256" key="3">
    <source>
        <dbReference type="ARBA" id="ARBA00012517"/>
    </source>
</evidence>
<dbReference type="GO" id="GO:0055070">
    <property type="term" value="P:copper ion homeostasis"/>
    <property type="evidence" value="ECO:0007669"/>
    <property type="project" value="TreeGrafter"/>
</dbReference>
<dbReference type="InterPro" id="IPR036163">
    <property type="entry name" value="HMA_dom_sf"/>
</dbReference>
<sequence length="909" mass="97095">MTEILLHVSGMSCGHCTKSVHDALESLEGVKSVEVDLDSGIATVNYDPSSTSVETMKETISQAGYSVEGQEENACEETCPVNIEEISSRGTERTLILNISGMSCTACAKRIETGLAKVDGVEEVSVNFALEKASITYDANKLDLNDIRDRIESLGYGIRSDRLTLDITGMSCTSCVSNVEMALKNQPGVFEANVNLSLEKVDVIFDRSIINQEGLIKAIEKAGYGASIPEDTQNNLKDKQEQERLEQQKNVLIAFALTLPLTLGAMQGLLRIDPYVPDILANNIVQFVLATLTLIFPGRQFFTGAFRGLQHGSADMNLLVASGTGAAYIASTAAAFLNLGAGYEHTYFDSAAMLITFILFGRYLEAKSRGKTSEAIRKLMGLQAKTARVIEDGEEKDIPVEEVKPGDTVVIKPGEKIPVDGEVIEGNSAVDESMITGESIPVEKNTGDTVIGATINKTGSFRFKATKVGADTALSQIIKLVERAQTSKAPIQRLADIVAGYFIVIVMSIALLAFFFWFFTGYAAFNVAELTGVASPFLFALLIAITVLVISCPCALGLATPVAIIVGTGMGAENGILIRDGESLETTPKVDTIVFDKTGTLTIGKPFLTDVATTGNYEENYLLQAAASVEKLSEHPLAEAIVEGAKSRKLQLKNISGFESLSGKGVAGEWDDHSVIIGTKRLMEEKAIDPGEVVKYSDNFEDEGKTAILIAIDGTIAGVLAVADVLKEEAPSVISRLQKYGLEVAMITGDNSKTAHSIARQAGIDTVFAEVLPGEKAAEVEKLQSQGKRVAMVGDGINDAPALSQADVGIAMGAGVDVAIESADIVLIKNDVKDILKALNLSKLTMKKIKQNLFWAFGYNTLGIPIAAGVLFPVFGQTLITPAMAAAFMALSSVSVMTNSLLMKRKRVE</sequence>
<dbReference type="OrthoDB" id="8588at2157"/>
<feature type="domain" description="HMA" evidence="20">
    <location>
        <begin position="2"/>
        <end position="68"/>
    </location>
</feature>
<evidence type="ECO:0000256" key="8">
    <source>
        <dbReference type="ARBA" id="ARBA00022723"/>
    </source>
</evidence>
<dbReference type="NCBIfam" id="TIGR01494">
    <property type="entry name" value="ATPase_P-type"/>
    <property type="match status" value="1"/>
</dbReference>
<proteinExistence type="inferred from homology"/>
<keyword evidence="6" id="KW-0597">Phosphoprotein</keyword>
<dbReference type="KEGG" id="mhaz:BHR79_08540"/>
<dbReference type="Gene3D" id="2.70.150.10">
    <property type="entry name" value="Calcium-transporting ATPase, cytoplasmic transduction domain A"/>
    <property type="match status" value="1"/>
</dbReference>
<dbReference type="InterPro" id="IPR023214">
    <property type="entry name" value="HAD_sf"/>
</dbReference>
<dbReference type="InterPro" id="IPR008250">
    <property type="entry name" value="ATPase_P-typ_transduc_dom_A_sf"/>
</dbReference>
<evidence type="ECO:0000256" key="6">
    <source>
        <dbReference type="ARBA" id="ARBA00022553"/>
    </source>
</evidence>
<evidence type="ECO:0000313" key="22">
    <source>
        <dbReference type="EMBL" id="RNI09143.1"/>
    </source>
</evidence>
<feature type="transmembrane region" description="Helical" evidence="19">
    <location>
        <begin position="347"/>
        <end position="364"/>
    </location>
</feature>
<dbReference type="SUPFAM" id="SSF81653">
    <property type="entry name" value="Calcium ATPase, transduction domain A"/>
    <property type="match status" value="1"/>
</dbReference>
<evidence type="ECO:0000256" key="17">
    <source>
        <dbReference type="ARBA" id="ARBA00023065"/>
    </source>
</evidence>
<dbReference type="PRINTS" id="PR00943">
    <property type="entry name" value="CUATPASE"/>
</dbReference>
<comment type="subcellular location">
    <subcellularLocation>
        <location evidence="1">Cell membrane</location>
        <topology evidence="1">Multi-pass membrane protein</topology>
    </subcellularLocation>
</comment>
<dbReference type="InterPro" id="IPR027256">
    <property type="entry name" value="P-typ_ATPase_IB"/>
</dbReference>
<dbReference type="CDD" id="cd02094">
    <property type="entry name" value="P-type_ATPase_Cu-like"/>
    <property type="match status" value="1"/>
</dbReference>
<dbReference type="NCBIfam" id="TIGR01511">
    <property type="entry name" value="ATPase-IB1_Cu"/>
    <property type="match status" value="1"/>
</dbReference>
<reference evidence="23 25" key="2">
    <citation type="submission" date="2016-10" db="EMBL/GenBank/DDBJ databases">
        <authorList>
            <person name="de Groot N.N."/>
        </authorList>
    </citation>
    <scope>NUCLEOTIDE SEQUENCE [LARGE SCALE GENOMIC DNA]</scope>
    <source>
        <strain evidence="23 25">Z-7982</strain>
    </source>
</reference>
<evidence type="ECO:0000256" key="2">
    <source>
        <dbReference type="ARBA" id="ARBA00006024"/>
    </source>
</evidence>
<dbReference type="EC" id="7.2.2.8" evidence="3"/>
<evidence type="ECO:0000259" key="20">
    <source>
        <dbReference type="PROSITE" id="PS50846"/>
    </source>
</evidence>
<evidence type="ECO:0000313" key="25">
    <source>
        <dbReference type="Proteomes" id="UP000198669"/>
    </source>
</evidence>
<dbReference type="PANTHER" id="PTHR43520">
    <property type="entry name" value="ATP7, ISOFORM B"/>
    <property type="match status" value="1"/>
</dbReference>
<evidence type="ECO:0000256" key="1">
    <source>
        <dbReference type="ARBA" id="ARBA00004651"/>
    </source>
</evidence>
<keyword evidence="17" id="KW-0406">Ion transport</keyword>
<dbReference type="PROSITE" id="PS00154">
    <property type="entry name" value="ATPASE_E1_E2"/>
    <property type="match status" value="1"/>
</dbReference>
<feature type="transmembrane region" description="Helical" evidence="19">
    <location>
        <begin position="318"/>
        <end position="341"/>
    </location>
</feature>
<dbReference type="Gene3D" id="3.40.50.1000">
    <property type="entry name" value="HAD superfamily/HAD-like"/>
    <property type="match status" value="1"/>
</dbReference>
<dbReference type="EMBL" id="RJJG01000004">
    <property type="protein sequence ID" value="RNI09143.1"/>
    <property type="molecule type" value="Genomic_DNA"/>
</dbReference>
<dbReference type="NCBIfam" id="TIGR01525">
    <property type="entry name" value="ATPase-IB_hvy"/>
    <property type="match status" value="1"/>
</dbReference>
<keyword evidence="8" id="KW-0479">Metal-binding</keyword>
<evidence type="ECO:0000256" key="14">
    <source>
        <dbReference type="ARBA" id="ARBA00022967"/>
    </source>
</evidence>
<dbReference type="PRINTS" id="PR00119">
    <property type="entry name" value="CATATPASE"/>
</dbReference>
<evidence type="ECO:0000256" key="19">
    <source>
        <dbReference type="SAM" id="Phobius"/>
    </source>
</evidence>
<evidence type="ECO:0000313" key="23">
    <source>
        <dbReference type="EMBL" id="SDW29155.1"/>
    </source>
</evidence>
<evidence type="ECO:0000313" key="24">
    <source>
        <dbReference type="Proteomes" id="UP000186879"/>
    </source>
</evidence>
<dbReference type="Pfam" id="PF00122">
    <property type="entry name" value="E1-E2_ATPase"/>
    <property type="match status" value="1"/>
</dbReference>
<comment type="similarity">
    <text evidence="2">Belongs to the cation transport ATPase (P-type) (TC 3.A.3) family. Type IB subfamily.</text>
</comment>
<feature type="transmembrane region" description="Helical" evidence="19">
    <location>
        <begin position="498"/>
        <end position="525"/>
    </location>
</feature>
<dbReference type="CDD" id="cd00371">
    <property type="entry name" value="HMA"/>
    <property type="match status" value="3"/>
</dbReference>
<feature type="transmembrane region" description="Helical" evidence="19">
    <location>
        <begin position="880"/>
        <end position="902"/>
    </location>
</feature>
<feature type="transmembrane region" description="Helical" evidence="19">
    <location>
        <begin position="537"/>
        <end position="566"/>
    </location>
</feature>
<feature type="domain" description="HMA" evidence="20">
    <location>
        <begin position="93"/>
        <end position="159"/>
    </location>
</feature>
<dbReference type="InterPro" id="IPR001757">
    <property type="entry name" value="P_typ_ATPase"/>
</dbReference>
<keyword evidence="4" id="KW-0813">Transport</keyword>
<evidence type="ECO:0000256" key="13">
    <source>
        <dbReference type="ARBA" id="ARBA00022842"/>
    </source>
</evidence>
<dbReference type="InterPro" id="IPR017969">
    <property type="entry name" value="Heavy-metal-associated_CS"/>
</dbReference>
<organism evidence="21 24">
    <name type="scientific">Methanohalophilus halophilus</name>
    <dbReference type="NCBI Taxonomy" id="2177"/>
    <lineage>
        <taxon>Archaea</taxon>
        <taxon>Methanobacteriati</taxon>
        <taxon>Methanobacteriota</taxon>
        <taxon>Stenosarchaea group</taxon>
        <taxon>Methanomicrobia</taxon>
        <taxon>Methanosarcinales</taxon>
        <taxon>Methanosarcinaceae</taxon>
        <taxon>Methanohalophilus</taxon>
    </lineage>
</organism>
<dbReference type="EMBL" id="FNMU01000002">
    <property type="protein sequence ID" value="SDW29155.1"/>
    <property type="molecule type" value="Genomic_DNA"/>
</dbReference>
<keyword evidence="9" id="KW-0677">Repeat</keyword>
<gene>
    <name evidence="21" type="ORF">BHR79_08540</name>
    <name evidence="22" type="ORF">EFE40_06735</name>
    <name evidence="23" type="ORF">SAMN04515625_0616</name>
</gene>
<evidence type="ECO:0000256" key="7">
    <source>
        <dbReference type="ARBA" id="ARBA00022692"/>
    </source>
</evidence>
<dbReference type="InterPro" id="IPR023298">
    <property type="entry name" value="ATPase_P-typ_TM_dom_sf"/>
</dbReference>
<keyword evidence="5" id="KW-1003">Cell membrane</keyword>
<dbReference type="GO" id="GO:0005524">
    <property type="term" value="F:ATP binding"/>
    <property type="evidence" value="ECO:0007669"/>
    <property type="project" value="UniProtKB-KW"/>
</dbReference>
<feature type="transmembrane region" description="Helical" evidence="19">
    <location>
        <begin position="284"/>
        <end position="306"/>
    </location>
</feature>
<dbReference type="SFLD" id="SFLDG00002">
    <property type="entry name" value="C1.7:_P-type_atpase_like"/>
    <property type="match status" value="1"/>
</dbReference>
<accession>A0A1L3Q3W3</accession>
<dbReference type="FunFam" id="3.40.50.1000:FF:000144">
    <property type="entry name" value="copper-transporting ATPase 1 isoform X2"/>
    <property type="match status" value="1"/>
</dbReference>
<dbReference type="GO" id="GO:0043682">
    <property type="term" value="F:P-type divalent copper transporter activity"/>
    <property type="evidence" value="ECO:0007669"/>
    <property type="project" value="TreeGrafter"/>
</dbReference>
<dbReference type="InterPro" id="IPR036412">
    <property type="entry name" value="HAD-like_sf"/>
</dbReference>
<dbReference type="PANTHER" id="PTHR43520:SF8">
    <property type="entry name" value="P-TYPE CU(+) TRANSPORTER"/>
    <property type="match status" value="1"/>
</dbReference>
<dbReference type="InterPro" id="IPR044492">
    <property type="entry name" value="P_typ_ATPase_HD_dom"/>
</dbReference>
<dbReference type="SUPFAM" id="SSF56784">
    <property type="entry name" value="HAD-like"/>
    <property type="match status" value="1"/>
</dbReference>
<evidence type="ECO:0000313" key="26">
    <source>
        <dbReference type="Proteomes" id="UP000267921"/>
    </source>
</evidence>
<dbReference type="Gene3D" id="3.40.1110.10">
    <property type="entry name" value="Calcium-transporting ATPase, cytoplasmic domain N"/>
    <property type="match status" value="1"/>
</dbReference>
<dbReference type="PROSITE" id="PS01229">
    <property type="entry name" value="COF_2"/>
    <property type="match status" value="1"/>
</dbReference>
<evidence type="ECO:0000256" key="9">
    <source>
        <dbReference type="ARBA" id="ARBA00022737"/>
    </source>
</evidence>
<dbReference type="FunFam" id="3.30.70.100:FF:000005">
    <property type="entry name" value="Copper-exporting P-type ATPase A"/>
    <property type="match status" value="2"/>
</dbReference>
<dbReference type="InterPro" id="IPR006121">
    <property type="entry name" value="HMA_dom"/>
</dbReference>
<evidence type="ECO:0000256" key="12">
    <source>
        <dbReference type="ARBA" id="ARBA00022840"/>
    </source>
</evidence>
<dbReference type="NCBIfam" id="TIGR00003">
    <property type="entry name" value="copper ion binding protein"/>
    <property type="match status" value="3"/>
</dbReference>
<dbReference type="Gene3D" id="3.30.70.100">
    <property type="match status" value="3"/>
</dbReference>
<evidence type="ECO:0000256" key="4">
    <source>
        <dbReference type="ARBA" id="ARBA00022448"/>
    </source>
</evidence>
<feature type="transmembrane region" description="Helical" evidence="19">
    <location>
        <begin position="251"/>
        <end position="272"/>
    </location>
</feature>
<dbReference type="Proteomes" id="UP000198669">
    <property type="component" value="Unassembled WGS sequence"/>
</dbReference>
<dbReference type="GO" id="GO:0005886">
    <property type="term" value="C:plasma membrane"/>
    <property type="evidence" value="ECO:0007669"/>
    <property type="project" value="UniProtKB-SubCell"/>
</dbReference>
<dbReference type="Proteomes" id="UP000186879">
    <property type="component" value="Chromosome"/>
</dbReference>
<dbReference type="GO" id="GO:0016887">
    <property type="term" value="F:ATP hydrolysis activity"/>
    <property type="evidence" value="ECO:0007669"/>
    <property type="project" value="InterPro"/>
</dbReference>
<dbReference type="GO" id="GO:0140581">
    <property type="term" value="F:P-type monovalent copper transporter activity"/>
    <property type="evidence" value="ECO:0007669"/>
    <property type="project" value="UniProtKB-EC"/>
</dbReference>
<name>A0A1L3Q3W3_9EURY</name>
<dbReference type="InterPro" id="IPR059000">
    <property type="entry name" value="ATPase_P-type_domA"/>
</dbReference>
<dbReference type="FunFam" id="3.30.70.100:FF:000001">
    <property type="entry name" value="ATPase copper transporting beta"/>
    <property type="match status" value="1"/>
</dbReference>
<dbReference type="FunFam" id="2.70.150.10:FF:000020">
    <property type="entry name" value="Copper-exporting P-type ATPase A"/>
    <property type="match status" value="1"/>
</dbReference>
<keyword evidence="24" id="KW-1185">Reference proteome</keyword>
<keyword evidence="12" id="KW-0067">ATP-binding</keyword>
<dbReference type="EMBL" id="CP017921">
    <property type="protein sequence ID" value="APH39523.1"/>
    <property type="molecule type" value="Genomic_DNA"/>
</dbReference>
<dbReference type="Pfam" id="PF00403">
    <property type="entry name" value="HMA"/>
    <property type="match status" value="3"/>
</dbReference>
<dbReference type="Pfam" id="PF00702">
    <property type="entry name" value="Hydrolase"/>
    <property type="match status" value="1"/>
</dbReference>
<dbReference type="GO" id="GO:0005507">
    <property type="term" value="F:copper ion binding"/>
    <property type="evidence" value="ECO:0007669"/>
    <property type="project" value="InterPro"/>
</dbReference>
<keyword evidence="13" id="KW-0460">Magnesium</keyword>
<evidence type="ECO:0000256" key="11">
    <source>
        <dbReference type="ARBA" id="ARBA00022796"/>
    </source>
</evidence>
<dbReference type="InterPro" id="IPR018303">
    <property type="entry name" value="ATPase_P-typ_P_site"/>
</dbReference>
<dbReference type="SFLD" id="SFLDF00027">
    <property type="entry name" value="p-type_atpase"/>
    <property type="match status" value="1"/>
</dbReference>
<evidence type="ECO:0000256" key="16">
    <source>
        <dbReference type="ARBA" id="ARBA00023008"/>
    </source>
</evidence>
<dbReference type="PROSITE" id="PS01047">
    <property type="entry name" value="HMA_1"/>
    <property type="match status" value="3"/>
</dbReference>
<dbReference type="Proteomes" id="UP000267921">
    <property type="component" value="Unassembled WGS sequence"/>
</dbReference>
<keyword evidence="16" id="KW-0186">Copper</keyword>
<keyword evidence="14" id="KW-1278">Translocase</keyword>
<evidence type="ECO:0000256" key="18">
    <source>
        <dbReference type="ARBA" id="ARBA00023136"/>
    </source>
</evidence>
<keyword evidence="7 19" id="KW-0812">Transmembrane</keyword>
<feature type="domain" description="HMA" evidence="20">
    <location>
        <begin position="161"/>
        <end position="227"/>
    </location>
</feature>
<dbReference type="AlphaFoldDB" id="A0A1L3Q3W3"/>
<reference evidence="22 26" key="3">
    <citation type="submission" date="2018-10" db="EMBL/GenBank/DDBJ databases">
        <title>Cultivation of a novel Methanohalophilus strain from Kebrit Deep of the Red Sea and a genomic comparison of members of the genus Methanohalophilus.</title>
        <authorList>
            <person name="Guan Y."/>
            <person name="Ngugi D.K."/>
            <person name="Stingl U."/>
        </authorList>
    </citation>
    <scope>NUCLEOTIDE SEQUENCE [LARGE SCALE GENOMIC DNA]</scope>
    <source>
        <strain evidence="22 26">DSM 3094</strain>
    </source>
</reference>
<evidence type="ECO:0000313" key="21">
    <source>
        <dbReference type="EMBL" id="APH39523.1"/>
    </source>
</evidence>
<keyword evidence="10" id="KW-0547">Nucleotide-binding</keyword>
<dbReference type="PROSITE" id="PS50846">
    <property type="entry name" value="HMA_2"/>
    <property type="match status" value="3"/>
</dbReference>
<dbReference type="SUPFAM" id="SSF81665">
    <property type="entry name" value="Calcium ATPase, transmembrane domain M"/>
    <property type="match status" value="1"/>
</dbReference>
<dbReference type="InterPro" id="IPR006122">
    <property type="entry name" value="HMA_Cu_ion-bd"/>
</dbReference>
<keyword evidence="11" id="KW-0187">Copper transport</keyword>
<feature type="transmembrane region" description="Helical" evidence="19">
    <location>
        <begin position="853"/>
        <end position="874"/>
    </location>
</feature>
<dbReference type="SFLD" id="SFLDS00003">
    <property type="entry name" value="Haloacid_Dehalogenase"/>
    <property type="match status" value="1"/>
</dbReference>
<evidence type="ECO:0000256" key="10">
    <source>
        <dbReference type="ARBA" id="ARBA00022741"/>
    </source>
</evidence>
<protein>
    <recommendedName>
        <fullName evidence="3">P-type Cu(+) transporter</fullName>
        <ecNumber evidence="3">7.2.2.8</ecNumber>
    </recommendedName>
</protein>
<keyword evidence="18 19" id="KW-0472">Membrane</keyword>
<evidence type="ECO:0000256" key="5">
    <source>
        <dbReference type="ARBA" id="ARBA00022475"/>
    </source>
</evidence>
<reference evidence="21 24" key="1">
    <citation type="submission" date="2016-10" db="EMBL/GenBank/DDBJ databases">
        <title>Methanohalophilus halophilus.</title>
        <authorList>
            <person name="L'haridon S."/>
        </authorList>
    </citation>
    <scope>NUCLEOTIDE SEQUENCE [LARGE SCALE GENOMIC DNA]</scope>
    <source>
        <strain evidence="21 24">Z-7982</strain>
    </source>
</reference>
<evidence type="ECO:0000256" key="15">
    <source>
        <dbReference type="ARBA" id="ARBA00022989"/>
    </source>
</evidence>
<dbReference type="SUPFAM" id="SSF55008">
    <property type="entry name" value="HMA, heavy metal-associated domain"/>
    <property type="match status" value="3"/>
</dbReference>
<keyword evidence="15 19" id="KW-1133">Transmembrane helix</keyword>
<dbReference type="STRING" id="2177.BHR79_08540"/>
<dbReference type="InterPro" id="IPR023299">
    <property type="entry name" value="ATPase_P-typ_cyto_dom_N"/>
</dbReference>